<dbReference type="AlphaFoldDB" id="A0A1E8Q8I8"/>
<feature type="signal peptide" evidence="1">
    <location>
        <begin position="1"/>
        <end position="35"/>
    </location>
</feature>
<comment type="caution">
    <text evidence="2">The sequence shown here is derived from an EMBL/GenBank/DDBJ whole genome shotgun (WGS) entry which is preliminary data.</text>
</comment>
<gene>
    <name evidence="2" type="ORF">BEL07_05400</name>
</gene>
<evidence type="ECO:0000313" key="3">
    <source>
        <dbReference type="Proteomes" id="UP000178953"/>
    </source>
</evidence>
<dbReference type="EMBL" id="MCHX01000009">
    <property type="protein sequence ID" value="OFJ54792.1"/>
    <property type="molecule type" value="Genomic_DNA"/>
</dbReference>
<feature type="chain" id="PRO_5030027156" description="Secreted protein" evidence="1">
    <location>
        <begin position="36"/>
        <end position="207"/>
    </location>
</feature>
<proteinExistence type="predicted"/>
<evidence type="ECO:0008006" key="4">
    <source>
        <dbReference type="Google" id="ProtNLM"/>
    </source>
</evidence>
<keyword evidence="3" id="KW-1185">Reference proteome</keyword>
<organism evidence="2 3">
    <name type="scientific">Mycolicibacterium grossiae</name>
    <dbReference type="NCBI Taxonomy" id="1552759"/>
    <lineage>
        <taxon>Bacteria</taxon>
        <taxon>Bacillati</taxon>
        <taxon>Actinomycetota</taxon>
        <taxon>Actinomycetes</taxon>
        <taxon>Mycobacteriales</taxon>
        <taxon>Mycobacteriaceae</taxon>
        <taxon>Mycolicibacterium</taxon>
    </lineage>
</organism>
<reference evidence="2 3" key="1">
    <citation type="submission" date="2016-09" db="EMBL/GenBank/DDBJ databases">
        <title>genome sequence of Mycobacterium sp. 739 SCH.</title>
        <authorList>
            <person name="Greninger A.L."/>
            <person name="Qin X."/>
            <person name="Jerome K."/>
            <person name="Vora S."/>
            <person name="Quinn K."/>
        </authorList>
    </citation>
    <scope>NUCLEOTIDE SEQUENCE [LARGE SCALE GENOMIC DNA]</scope>
    <source>
        <strain evidence="2 3">SCH</strain>
    </source>
</reference>
<evidence type="ECO:0000256" key="1">
    <source>
        <dbReference type="SAM" id="SignalP"/>
    </source>
</evidence>
<name>A0A1E8Q8I8_9MYCO</name>
<dbReference type="Proteomes" id="UP000178953">
    <property type="component" value="Unassembled WGS sequence"/>
</dbReference>
<evidence type="ECO:0000313" key="2">
    <source>
        <dbReference type="EMBL" id="OFJ54792.1"/>
    </source>
</evidence>
<dbReference type="RefSeq" id="WP_070352081.1">
    <property type="nucleotide sequence ID" value="NZ_CP043474.1"/>
</dbReference>
<dbReference type="OrthoDB" id="4620890at2"/>
<accession>A0A1E8Q8I8</accession>
<protein>
    <recommendedName>
        <fullName evidence="4">Secreted protein</fullName>
    </recommendedName>
</protein>
<keyword evidence="1" id="KW-0732">Signal</keyword>
<sequence length="207" mass="22122">MPSVAHRTMRRYGVAVSCVALVAAATIANTTGAEADPDVPAPPLPVFTATSTAWTPAVGGRFADPITEADIAAVREMCQWFDAQFDTLLGQIAAVQTTLVAHHDDYSASGVQQRVDAVTANIDQSNAYLTPRADALGESRTCTYSNTLYVCDHGTNVPGGEYLREVVEQQQRIRDGFVNHNPAFVNEIAVGRTNAAADDVRRRGVCA</sequence>